<dbReference type="OrthoDB" id="5904408at2"/>
<name>A0A1N6M727_9VIBR</name>
<proteinExistence type="predicted"/>
<protein>
    <submittedName>
        <fullName evidence="1">Uncharacterized protein</fullName>
    </submittedName>
</protein>
<dbReference type="Proteomes" id="UP000184774">
    <property type="component" value="Unassembled WGS sequence"/>
</dbReference>
<dbReference type="EMBL" id="FSSB01000018">
    <property type="protein sequence ID" value="SIO95214.1"/>
    <property type="molecule type" value="Genomic_DNA"/>
</dbReference>
<dbReference type="RefSeq" id="WP_059122514.1">
    <property type="nucleotide sequence ID" value="NZ_AP024907.1"/>
</dbReference>
<accession>A0A1N6M727</accession>
<evidence type="ECO:0000313" key="2">
    <source>
        <dbReference type="Proteomes" id="UP000184774"/>
    </source>
</evidence>
<sequence>MKQDKSSHSLLDADQPVREFIASLYETFSAQLKQQDDPRVKIEYFGGVIEVQLVSFDGIYERPKAEK</sequence>
<dbReference type="AlphaFoldDB" id="A0A1N6M727"/>
<reference evidence="1 2" key="1">
    <citation type="submission" date="2016-12" db="EMBL/GenBank/DDBJ databases">
        <authorList>
            <person name="Song W.-J."/>
            <person name="Kurnit D.M."/>
        </authorList>
    </citation>
    <scope>NUCLEOTIDE SEQUENCE [LARGE SCALE GENOMIC DNA]</scope>
    <source>
        <strain evidence="1 2">CECT 9026</strain>
    </source>
</reference>
<organism evidence="1 2">
    <name type="scientific">Vibrio spartinae</name>
    <dbReference type="NCBI Taxonomy" id="1918945"/>
    <lineage>
        <taxon>Bacteria</taxon>
        <taxon>Pseudomonadati</taxon>
        <taxon>Pseudomonadota</taxon>
        <taxon>Gammaproteobacteria</taxon>
        <taxon>Vibrionales</taxon>
        <taxon>Vibrionaceae</taxon>
        <taxon>Vibrio</taxon>
    </lineage>
</organism>
<gene>
    <name evidence="1" type="ORF">VSP9026_02955</name>
</gene>
<evidence type="ECO:0000313" key="1">
    <source>
        <dbReference type="EMBL" id="SIO95214.1"/>
    </source>
</evidence>